<sequence length="636" mass="74662">MKDRQKELIRLLEEILGEKPKEKEKDKGLEFELEEIDPFTFISYLNKFGQAKRLQIIQNLAKKLNLTVPVDIDGVPSTNPQNVWWFPVKSERTNNEIEKLWNFFYLAVENKITDEAFSEILHMKGIGICKLTDGLYLINPESYLCLDDPVTDYLKDKYSLTIKVDKNTTYQDYLRILEEVRKYTDLPFYVISDEAWNYHKDKKKKDETVEKREPESETNIINTSFPLNQILYGPPGTGKTYNAINYAIQITRQIKPQNEIERRKIFNELLEEGRVVFTTFHQSVSYEYFIEGIKPVTHKEQNNAISYEVLPGIFKTLCDRATLPDGVDFEKAYKTLLNELKKGPINISSDNKIYRIVLNLDNELYIYPKENQDKGYTIPKNTLISYILNRNIPENLTNFCKIIKKQLKSYGWNDKSGKKDSYVLIIDEINRGNIAQIFGELITLIEANKRKGEIEELEVILPYSKTSFSVPSNLYIIGTMNTTDRNVEALDTALRRRFSFIEMEPEYDKFKNENIEDINLKDLLRVINDRIIGLLDKDHCIGHSYFMNVENLQDLKQVFFNKIIPLLQEYFYGRYEKIGLILSSKFLNPIEYKESKYSKLDFPYEEDLEHTVYLIKSENEVPDEEFKEALKEIMTS</sequence>
<dbReference type="EMBL" id="SMOG01000001">
    <property type="protein sequence ID" value="TDF74769.1"/>
    <property type="molecule type" value="Genomic_DNA"/>
</dbReference>
<evidence type="ECO:0000313" key="2">
    <source>
        <dbReference type="Proteomes" id="UP000294588"/>
    </source>
</evidence>
<name>A0AC61QLD8_9BACT</name>
<gene>
    <name evidence="1" type="ORF">E0946_01205</name>
</gene>
<keyword evidence="2" id="KW-1185">Reference proteome</keyword>
<accession>A0AC61QLD8</accession>
<comment type="caution">
    <text evidence="1">The sequence shown here is derived from an EMBL/GenBank/DDBJ whole genome shotgun (WGS) entry which is preliminary data.</text>
</comment>
<proteinExistence type="predicted"/>
<protein>
    <submittedName>
        <fullName evidence="1">Restriction endonuclease</fullName>
    </submittedName>
</protein>
<keyword evidence="1" id="KW-0540">Nuclease</keyword>
<dbReference type="Proteomes" id="UP000294588">
    <property type="component" value="Unassembled WGS sequence"/>
</dbReference>
<evidence type="ECO:0000313" key="1">
    <source>
        <dbReference type="EMBL" id="TDF74769.1"/>
    </source>
</evidence>
<reference evidence="1" key="1">
    <citation type="submission" date="2019-03" db="EMBL/GenBank/DDBJ databases">
        <title>Candidatus Syntrophosphaera thermopropionivorans: a novel player in syntrophic propionate oxidation during anaerobic digestion.</title>
        <authorList>
            <person name="Dyksma S."/>
        </authorList>
    </citation>
    <scope>NUCLEOTIDE SEQUENCE</scope>
    <source>
        <strain evidence="1">W5</strain>
    </source>
</reference>
<organism evidence="1 2">
    <name type="scientific">Candidatus Syntrophosphaera thermopropionivorans</name>
    <dbReference type="NCBI Taxonomy" id="2593015"/>
    <lineage>
        <taxon>Bacteria</taxon>
        <taxon>Pseudomonadati</taxon>
        <taxon>Candidatus Cloacimonadota</taxon>
        <taxon>Candidatus Cloacimonadia</taxon>
        <taxon>Candidatus Cloacimonadales</taxon>
        <taxon>Candidatus Cloacimonadaceae</taxon>
        <taxon>Candidatus Syntrophosphaera</taxon>
    </lineage>
</organism>
<keyword evidence="1" id="KW-0378">Hydrolase</keyword>
<keyword evidence="1" id="KW-0255">Endonuclease</keyword>